<evidence type="ECO:0000259" key="2">
    <source>
        <dbReference type="Pfam" id="PF14453"/>
    </source>
</evidence>
<dbReference type="EMBL" id="DPPF01000111">
    <property type="protein sequence ID" value="HCW93118.1"/>
    <property type="molecule type" value="Genomic_DNA"/>
</dbReference>
<dbReference type="Pfam" id="PF00899">
    <property type="entry name" value="ThiF"/>
    <property type="match status" value="1"/>
</dbReference>
<dbReference type="GO" id="GO:0061504">
    <property type="term" value="P:cyclic threonylcarbamoyladenosine biosynthetic process"/>
    <property type="evidence" value="ECO:0007669"/>
    <property type="project" value="TreeGrafter"/>
</dbReference>
<evidence type="ECO:0000313" key="3">
    <source>
        <dbReference type="EMBL" id="HCW93118.1"/>
    </source>
</evidence>
<dbReference type="PANTHER" id="PTHR43267">
    <property type="entry name" value="TRNA THREONYLCARBAMOYLADENOSINE DEHYDRATASE"/>
    <property type="match status" value="1"/>
</dbReference>
<reference evidence="3 4" key="1">
    <citation type="journal article" date="2018" name="Nat. Biotechnol.">
        <title>A standardized bacterial taxonomy based on genome phylogeny substantially revises the tree of life.</title>
        <authorList>
            <person name="Parks D.H."/>
            <person name="Chuvochina M."/>
            <person name="Waite D.W."/>
            <person name="Rinke C."/>
            <person name="Skarshewski A."/>
            <person name="Chaumeil P.A."/>
            <person name="Hugenholtz P."/>
        </authorList>
    </citation>
    <scope>NUCLEOTIDE SEQUENCE [LARGE SCALE GENOMIC DNA]</scope>
    <source>
        <strain evidence="3">UBA8672</strain>
    </source>
</reference>
<dbReference type="SUPFAM" id="SSF69572">
    <property type="entry name" value="Activating enzymes of the ubiquitin-like proteins"/>
    <property type="match status" value="1"/>
</dbReference>
<dbReference type="GO" id="GO:0016779">
    <property type="term" value="F:nucleotidyltransferase activity"/>
    <property type="evidence" value="ECO:0007669"/>
    <property type="project" value="UniProtKB-KW"/>
</dbReference>
<accession>A0A3D5QBN2</accession>
<dbReference type="Proteomes" id="UP000262325">
    <property type="component" value="Unassembled WGS sequence"/>
</dbReference>
<feature type="domain" description="THIF-type NAD/FAD binding fold" evidence="1">
    <location>
        <begin position="81"/>
        <end position="190"/>
    </location>
</feature>
<dbReference type="InterPro" id="IPR032726">
    <property type="entry name" value="ThiS-like_dom"/>
</dbReference>
<gene>
    <name evidence="3" type="ORF">DHM44_05495</name>
</gene>
<dbReference type="NCBIfam" id="TIGR02354">
    <property type="entry name" value="thiF_fam2"/>
    <property type="match status" value="1"/>
</dbReference>
<dbReference type="GO" id="GO:0061503">
    <property type="term" value="F:tRNA threonylcarbamoyladenosine dehydratase"/>
    <property type="evidence" value="ECO:0007669"/>
    <property type="project" value="TreeGrafter"/>
</dbReference>
<dbReference type="Gene3D" id="3.40.50.720">
    <property type="entry name" value="NAD(P)-binding Rossmann-like Domain"/>
    <property type="match status" value="1"/>
</dbReference>
<dbReference type="PANTHER" id="PTHR43267:SF3">
    <property type="entry name" value="THIF PROTEIN"/>
    <property type="match status" value="1"/>
</dbReference>
<comment type="caution">
    <text evidence="3">The sequence shown here is derived from an EMBL/GenBank/DDBJ whole genome shotgun (WGS) entry which is preliminary data.</text>
</comment>
<dbReference type="GO" id="GO:0008641">
    <property type="term" value="F:ubiquitin-like modifier activating enzyme activity"/>
    <property type="evidence" value="ECO:0007669"/>
    <property type="project" value="InterPro"/>
</dbReference>
<keyword evidence="3" id="KW-0808">Transferase</keyword>
<dbReference type="InterPro" id="IPR035985">
    <property type="entry name" value="Ubiquitin-activating_enz"/>
</dbReference>
<name>A0A3D5QBN2_FLESI</name>
<evidence type="ECO:0000259" key="1">
    <source>
        <dbReference type="Pfam" id="PF00899"/>
    </source>
</evidence>
<dbReference type="Pfam" id="PF14453">
    <property type="entry name" value="ThiS-like"/>
    <property type="match status" value="1"/>
</dbReference>
<keyword evidence="3" id="KW-0548">Nucleotidyltransferase</keyword>
<dbReference type="InterPro" id="IPR012729">
    <property type="entry name" value="ThiF_fam2"/>
</dbReference>
<feature type="domain" description="ThiS-like ubiquitin" evidence="2">
    <location>
        <begin position="2"/>
        <end position="58"/>
    </location>
</feature>
<dbReference type="NCBIfam" id="NF006395">
    <property type="entry name" value="PRK08644.1"/>
    <property type="match status" value="1"/>
</dbReference>
<dbReference type="InterPro" id="IPR045886">
    <property type="entry name" value="ThiF/MoeB/HesA"/>
</dbReference>
<protein>
    <submittedName>
        <fullName evidence="3">Sulfur carrier protein ThiS adenylyltransferase ThiF</fullName>
    </submittedName>
</protein>
<dbReference type="AlphaFoldDB" id="A0A3D5QBN2"/>
<dbReference type="InterPro" id="IPR000594">
    <property type="entry name" value="ThiF_NAD_FAD-bd"/>
</dbReference>
<proteinExistence type="predicted"/>
<organism evidence="3 4">
    <name type="scientific">Flexistipes sinusarabici</name>
    <dbReference type="NCBI Taxonomy" id="2352"/>
    <lineage>
        <taxon>Bacteria</taxon>
        <taxon>Pseudomonadati</taxon>
        <taxon>Deferribacterota</taxon>
        <taxon>Deferribacteres</taxon>
        <taxon>Deferribacterales</taxon>
        <taxon>Flexistipitaceae</taxon>
        <taxon>Flexistipes</taxon>
    </lineage>
</organism>
<sequence length="267" mass="29447">MINITVNEKNLQFEEGKTLLDVKEAVKPDADVIIINGFQTTENTEINEGDSIALIKKGEIPSREEMEFLMAARHTPGIHSVLKKSSAAVAGLGGLGSNIAINLARMGVGRLKIIDFDVVEPSNLNRQQYFIHQIGKNKVDALLETLQQINPYLEYECENIYITEDKVEEIFLDYQVVLEAFDKAENKAMLIGKFMRVFPEKCIIGASGVAGIYDTRSIGIRQLGQNAYIVGDLENEARPGRGLMSTRVAVAAGIQSNLAVRYLTGDL</sequence>
<evidence type="ECO:0000313" key="4">
    <source>
        <dbReference type="Proteomes" id="UP000262325"/>
    </source>
</evidence>